<dbReference type="GO" id="GO:0051537">
    <property type="term" value="F:2 iron, 2 sulfur cluster binding"/>
    <property type="evidence" value="ECO:0007669"/>
    <property type="project" value="UniProtKB-KW"/>
</dbReference>
<dbReference type="OrthoDB" id="9796880at2"/>
<dbReference type="InterPro" id="IPR001041">
    <property type="entry name" value="2Fe-2S_ferredoxin-type"/>
</dbReference>
<name>A0A1T4KCL8_TREPO</name>
<evidence type="ECO:0000259" key="6">
    <source>
        <dbReference type="PROSITE" id="PS51085"/>
    </source>
</evidence>
<dbReference type="AlphaFoldDB" id="A0A1T4KCL8"/>
<protein>
    <submittedName>
        <fullName evidence="7">Carbon-monoxide dehydrogenase small subunit</fullName>
    </submittedName>
</protein>
<evidence type="ECO:0000256" key="4">
    <source>
        <dbReference type="ARBA" id="ARBA00023004"/>
    </source>
</evidence>
<dbReference type="Pfam" id="PF01799">
    <property type="entry name" value="Fer2_2"/>
    <property type="match status" value="1"/>
</dbReference>
<dbReference type="InterPro" id="IPR006058">
    <property type="entry name" value="2Fe2S_fd_BS"/>
</dbReference>
<dbReference type="InterPro" id="IPR051452">
    <property type="entry name" value="Diverse_Oxidoreductases"/>
</dbReference>
<dbReference type="InterPro" id="IPR036884">
    <property type="entry name" value="2Fe-2S-bd_dom_sf"/>
</dbReference>
<keyword evidence="5" id="KW-0411">Iron-sulfur</keyword>
<evidence type="ECO:0000256" key="3">
    <source>
        <dbReference type="ARBA" id="ARBA00023002"/>
    </source>
</evidence>
<evidence type="ECO:0000256" key="2">
    <source>
        <dbReference type="ARBA" id="ARBA00022723"/>
    </source>
</evidence>
<dbReference type="STRING" id="261392.SAMN02745149_01126"/>
<accession>A0A1T4KCL8</accession>
<evidence type="ECO:0000313" key="7">
    <source>
        <dbReference type="EMBL" id="SJZ40170.1"/>
    </source>
</evidence>
<dbReference type="RefSeq" id="WP_078933038.1">
    <property type="nucleotide sequence ID" value="NZ_FUWG01000007.1"/>
</dbReference>
<dbReference type="InterPro" id="IPR036010">
    <property type="entry name" value="2Fe-2S_ferredoxin-like_sf"/>
</dbReference>
<dbReference type="SUPFAM" id="SSF47741">
    <property type="entry name" value="CO dehydrogenase ISP C-domain like"/>
    <property type="match status" value="1"/>
</dbReference>
<dbReference type="Gene3D" id="3.10.20.30">
    <property type="match status" value="1"/>
</dbReference>
<evidence type="ECO:0000256" key="1">
    <source>
        <dbReference type="ARBA" id="ARBA00022714"/>
    </source>
</evidence>
<keyword evidence="3" id="KW-0560">Oxidoreductase</keyword>
<dbReference type="Proteomes" id="UP000190423">
    <property type="component" value="Unassembled WGS sequence"/>
</dbReference>
<keyword evidence="8" id="KW-1185">Reference proteome</keyword>
<keyword evidence="1" id="KW-0001">2Fe-2S</keyword>
<feature type="domain" description="2Fe-2S ferredoxin-type" evidence="6">
    <location>
        <begin position="1"/>
        <end position="76"/>
    </location>
</feature>
<keyword evidence="2" id="KW-0479">Metal-binding</keyword>
<evidence type="ECO:0000256" key="5">
    <source>
        <dbReference type="ARBA" id="ARBA00023014"/>
    </source>
</evidence>
<proteinExistence type="predicted"/>
<dbReference type="GO" id="GO:0016491">
    <property type="term" value="F:oxidoreductase activity"/>
    <property type="evidence" value="ECO:0007669"/>
    <property type="project" value="UniProtKB-KW"/>
</dbReference>
<dbReference type="GO" id="GO:0046872">
    <property type="term" value="F:metal ion binding"/>
    <property type="evidence" value="ECO:0007669"/>
    <property type="project" value="UniProtKB-KW"/>
</dbReference>
<sequence length="156" mass="17157">MNIPMIINNEKILVQSAADASLLSVLRKQRLVQVKRGCELGICGSCTVLMNDKPVPSCKIPVALAMNKEIITLEHFMKDEMYISIMKGFTKAGIKLCGYCNSGKIFAAKAILSTSARPTRAKIAEYTQNLSPCCTDQDTLINGILYAFEIHNKKGQ</sequence>
<dbReference type="Pfam" id="PF00111">
    <property type="entry name" value="Fer2"/>
    <property type="match status" value="1"/>
</dbReference>
<dbReference type="PANTHER" id="PTHR44379:SF2">
    <property type="entry name" value="BLR6218 PROTEIN"/>
    <property type="match status" value="1"/>
</dbReference>
<gene>
    <name evidence="7" type="ORF">SAMN02745149_01126</name>
</gene>
<dbReference type="InterPro" id="IPR002888">
    <property type="entry name" value="2Fe-2S-bd"/>
</dbReference>
<organism evidence="7 8">
    <name type="scientific">Treponema porcinum</name>
    <dbReference type="NCBI Taxonomy" id="261392"/>
    <lineage>
        <taxon>Bacteria</taxon>
        <taxon>Pseudomonadati</taxon>
        <taxon>Spirochaetota</taxon>
        <taxon>Spirochaetia</taxon>
        <taxon>Spirochaetales</taxon>
        <taxon>Treponemataceae</taxon>
        <taxon>Treponema</taxon>
    </lineage>
</organism>
<keyword evidence="4" id="KW-0408">Iron</keyword>
<dbReference type="Gene3D" id="1.10.150.120">
    <property type="entry name" value="[2Fe-2S]-binding domain"/>
    <property type="match status" value="1"/>
</dbReference>
<dbReference type="PANTHER" id="PTHR44379">
    <property type="entry name" value="OXIDOREDUCTASE WITH IRON-SULFUR SUBUNIT"/>
    <property type="match status" value="1"/>
</dbReference>
<dbReference type="PROSITE" id="PS51085">
    <property type="entry name" value="2FE2S_FER_2"/>
    <property type="match status" value="1"/>
</dbReference>
<dbReference type="PROSITE" id="PS00197">
    <property type="entry name" value="2FE2S_FER_1"/>
    <property type="match status" value="1"/>
</dbReference>
<dbReference type="SUPFAM" id="SSF54292">
    <property type="entry name" value="2Fe-2S ferredoxin-like"/>
    <property type="match status" value="1"/>
</dbReference>
<evidence type="ECO:0000313" key="8">
    <source>
        <dbReference type="Proteomes" id="UP000190423"/>
    </source>
</evidence>
<dbReference type="CDD" id="cd00207">
    <property type="entry name" value="fer2"/>
    <property type="match status" value="1"/>
</dbReference>
<dbReference type="EMBL" id="FUWG01000007">
    <property type="protein sequence ID" value="SJZ40170.1"/>
    <property type="molecule type" value="Genomic_DNA"/>
</dbReference>
<reference evidence="7 8" key="1">
    <citation type="submission" date="2017-02" db="EMBL/GenBank/DDBJ databases">
        <authorList>
            <person name="Peterson S.W."/>
        </authorList>
    </citation>
    <scope>NUCLEOTIDE SEQUENCE [LARGE SCALE GENOMIC DNA]</scope>
    <source>
        <strain evidence="7 8">ATCC BAA-908</strain>
    </source>
</reference>
<dbReference type="GeneID" id="78316424"/>
<dbReference type="InterPro" id="IPR012675">
    <property type="entry name" value="Beta-grasp_dom_sf"/>
</dbReference>